<comment type="caution">
    <text evidence="3">The sequence shown here is derived from an EMBL/GenBank/DDBJ whole genome shotgun (WGS) entry which is preliminary data.</text>
</comment>
<gene>
    <name evidence="3" type="ORF">GCM10007350_28660</name>
</gene>
<keyword evidence="2" id="KW-0472">Membrane</keyword>
<evidence type="ECO:0000256" key="2">
    <source>
        <dbReference type="SAM" id="Phobius"/>
    </source>
</evidence>
<evidence type="ECO:0000256" key="1">
    <source>
        <dbReference type="SAM" id="MobiDB-lite"/>
    </source>
</evidence>
<protein>
    <recommendedName>
        <fullName evidence="5">DUF4179 domain-containing protein</fullName>
    </recommendedName>
</protein>
<keyword evidence="2" id="KW-1133">Transmembrane helix</keyword>
<reference evidence="4" key="1">
    <citation type="journal article" date="2019" name="Int. J. Syst. Evol. Microbiol.">
        <title>The Global Catalogue of Microorganisms (GCM) 10K type strain sequencing project: providing services to taxonomists for standard genome sequencing and annotation.</title>
        <authorList>
            <consortium name="The Broad Institute Genomics Platform"/>
            <consortium name="The Broad Institute Genome Sequencing Center for Infectious Disease"/>
            <person name="Wu L."/>
            <person name="Ma J."/>
        </authorList>
    </citation>
    <scope>NUCLEOTIDE SEQUENCE [LARGE SCALE GENOMIC DNA]</scope>
    <source>
        <strain evidence="4">KCTC 23701</strain>
    </source>
</reference>
<dbReference type="EMBL" id="BMYO01000008">
    <property type="protein sequence ID" value="GHD66441.1"/>
    <property type="molecule type" value="Genomic_DNA"/>
</dbReference>
<organism evidence="3 4">
    <name type="scientific">Jeongeupia chitinilytica</name>
    <dbReference type="NCBI Taxonomy" id="1041641"/>
    <lineage>
        <taxon>Bacteria</taxon>
        <taxon>Pseudomonadati</taxon>
        <taxon>Pseudomonadota</taxon>
        <taxon>Betaproteobacteria</taxon>
        <taxon>Neisseriales</taxon>
        <taxon>Chitinibacteraceae</taxon>
        <taxon>Jeongeupia</taxon>
    </lineage>
</organism>
<dbReference type="Proteomes" id="UP000604737">
    <property type="component" value="Unassembled WGS sequence"/>
</dbReference>
<evidence type="ECO:0008006" key="5">
    <source>
        <dbReference type="Google" id="ProtNLM"/>
    </source>
</evidence>
<proteinExistence type="predicted"/>
<keyword evidence="4" id="KW-1185">Reference proteome</keyword>
<evidence type="ECO:0000313" key="3">
    <source>
        <dbReference type="EMBL" id="GHD66441.1"/>
    </source>
</evidence>
<feature type="region of interest" description="Disordered" evidence="1">
    <location>
        <begin position="1"/>
        <end position="21"/>
    </location>
</feature>
<sequence length="323" mass="35441">MDVMENSGKQPDPAAQASTPRRQRRWRALKWGLTGAAVAVLGVILLGVAVYRSQPDRNARDAVAAVMQNEYGAYSDENEGWLYRDERATFVMHVLSETQVDLDGTPRLLLGVAGQVLGDDVELLGTIQYRYFVVDMRGKNAETLQYWSTSGSIRNPLPVQRVEVSLFRPGKGLYGWQLDYDYGEGSEESAQLSSRDLFVLDAKRERIVYSGALPLRFDNSGICKQSLPEASRPVTPETEAGASMVVAANEPDEAPEPATPCERKTVSYTLKPQPGSLVDALVAQAEVEESGARRTVVGLVRFDPHSFKLRMPASISGLFNGAD</sequence>
<evidence type="ECO:0000313" key="4">
    <source>
        <dbReference type="Proteomes" id="UP000604737"/>
    </source>
</evidence>
<feature type="transmembrane region" description="Helical" evidence="2">
    <location>
        <begin position="31"/>
        <end position="51"/>
    </location>
</feature>
<accession>A0ABQ3H5T8</accession>
<keyword evidence="2" id="KW-0812">Transmembrane</keyword>
<name>A0ABQ3H5T8_9NEIS</name>